<organism evidence="1 2">
    <name type="scientific">Candidatus Methanoperedens nitratireducens</name>
    <dbReference type="NCBI Taxonomy" id="1392998"/>
    <lineage>
        <taxon>Archaea</taxon>
        <taxon>Methanobacteriati</taxon>
        <taxon>Methanobacteriota</taxon>
        <taxon>Stenosarchaea group</taxon>
        <taxon>Methanomicrobia</taxon>
        <taxon>Methanosarcinales</taxon>
        <taxon>ANME-2 cluster</taxon>
        <taxon>Candidatus Methanoperedentaceae</taxon>
        <taxon>Candidatus Methanoperedens</taxon>
    </lineage>
</organism>
<protein>
    <submittedName>
        <fullName evidence="1">Uncharacterized protein</fullName>
    </submittedName>
</protein>
<evidence type="ECO:0000313" key="1">
    <source>
        <dbReference type="EMBL" id="KPQ43944.1"/>
    </source>
</evidence>
<sequence>MIIIILISYDQVHLLLFDYLIKIESISFQEEANII</sequence>
<dbReference type="EMBL" id="LKCM01000119">
    <property type="protein sequence ID" value="KPQ43944.1"/>
    <property type="molecule type" value="Genomic_DNA"/>
</dbReference>
<proteinExistence type="predicted"/>
<evidence type="ECO:0000313" key="2">
    <source>
        <dbReference type="Proteomes" id="UP000050360"/>
    </source>
</evidence>
<dbReference type="AlphaFoldDB" id="A0A0P8CAW4"/>
<name>A0A0P8CAW4_9EURY</name>
<dbReference type="Proteomes" id="UP000050360">
    <property type="component" value="Unassembled WGS sequence"/>
</dbReference>
<gene>
    <name evidence="1" type="ORF">MPEBLZ_01475</name>
</gene>
<comment type="caution">
    <text evidence="1">The sequence shown here is derived from an EMBL/GenBank/DDBJ whole genome shotgun (WGS) entry which is preliminary data.</text>
</comment>
<reference evidence="1 2" key="1">
    <citation type="submission" date="2015-09" db="EMBL/GenBank/DDBJ databases">
        <title>A metagenomics-based metabolic model of nitrate-dependent anaerobic oxidation of methane by Methanoperedens-like archaea.</title>
        <authorList>
            <person name="Arshad A."/>
            <person name="Speth D.R."/>
            <person name="De Graaf R.M."/>
            <person name="Op Den Camp H.J."/>
            <person name="Jetten M.S."/>
            <person name="Welte C.U."/>
        </authorList>
    </citation>
    <scope>NUCLEOTIDE SEQUENCE [LARGE SCALE GENOMIC DNA]</scope>
</reference>
<accession>A0A0P8CAW4</accession>